<keyword evidence="1" id="KW-0732">Signal</keyword>
<evidence type="ECO:0000256" key="1">
    <source>
        <dbReference type="SAM" id="SignalP"/>
    </source>
</evidence>
<evidence type="ECO:0000313" key="3">
    <source>
        <dbReference type="Proteomes" id="UP000664369"/>
    </source>
</evidence>
<feature type="chain" id="PRO_5045913458" evidence="1">
    <location>
        <begin position="18"/>
        <end position="157"/>
    </location>
</feature>
<feature type="signal peptide" evidence="1">
    <location>
        <begin position="1"/>
        <end position="17"/>
    </location>
</feature>
<organism evidence="2 3">
    <name type="scientific">Hymenobacter negativus</name>
    <dbReference type="NCBI Taxonomy" id="2795026"/>
    <lineage>
        <taxon>Bacteria</taxon>
        <taxon>Pseudomonadati</taxon>
        <taxon>Bacteroidota</taxon>
        <taxon>Cytophagia</taxon>
        <taxon>Cytophagales</taxon>
        <taxon>Hymenobacteraceae</taxon>
        <taxon>Hymenobacter</taxon>
    </lineage>
</organism>
<dbReference type="EMBL" id="JAGETZ010000013">
    <property type="protein sequence ID" value="MBO2011924.1"/>
    <property type="molecule type" value="Genomic_DNA"/>
</dbReference>
<reference evidence="2 3" key="1">
    <citation type="submission" date="2021-03" db="EMBL/GenBank/DDBJ databases">
        <authorList>
            <person name="Kim M.K."/>
        </authorList>
    </citation>
    <scope>NUCLEOTIDE SEQUENCE [LARGE SCALE GENOMIC DNA]</scope>
    <source>
        <strain evidence="2 3">BT442</strain>
    </source>
</reference>
<sequence>MLRHAFFLLLLAGPVSAQSVSPTSVSADSVRAAAPARFTSADTVRAIHRIYAKHRRIGNIMTIGAIGADLALAGISAAAEGAPKHSNGGYGWGGGGIHFGFEGFAVIYGVIAAPIMGVGIQQLIAFGPKHEAKMIARYEATGQLPNKIRCRLRKNLR</sequence>
<evidence type="ECO:0000313" key="2">
    <source>
        <dbReference type="EMBL" id="MBO2011924.1"/>
    </source>
</evidence>
<gene>
    <name evidence="2" type="ORF">J4E00_22860</name>
</gene>
<comment type="caution">
    <text evidence="2">The sequence shown here is derived from an EMBL/GenBank/DDBJ whole genome shotgun (WGS) entry which is preliminary data.</text>
</comment>
<name>A0ABS3QKY4_9BACT</name>
<keyword evidence="3" id="KW-1185">Reference proteome</keyword>
<accession>A0ABS3QKY4</accession>
<proteinExistence type="predicted"/>
<dbReference type="Proteomes" id="UP000664369">
    <property type="component" value="Unassembled WGS sequence"/>
</dbReference>
<dbReference type="RefSeq" id="WP_208177607.1">
    <property type="nucleotide sequence ID" value="NZ_JAGETZ010000013.1"/>
</dbReference>
<protein>
    <submittedName>
        <fullName evidence="2">Uncharacterized protein</fullName>
    </submittedName>
</protein>